<dbReference type="Proteomes" id="UP000299102">
    <property type="component" value="Unassembled WGS sequence"/>
</dbReference>
<feature type="region of interest" description="Disordered" evidence="1">
    <location>
        <begin position="115"/>
        <end position="139"/>
    </location>
</feature>
<gene>
    <name evidence="2" type="ORF">EVAR_92403_1</name>
</gene>
<dbReference type="AlphaFoldDB" id="A0A4C1TM07"/>
<dbReference type="EMBL" id="BGZK01000063">
    <property type="protein sequence ID" value="GBP14418.1"/>
    <property type="molecule type" value="Genomic_DNA"/>
</dbReference>
<evidence type="ECO:0000313" key="2">
    <source>
        <dbReference type="EMBL" id="GBP14418.1"/>
    </source>
</evidence>
<proteinExistence type="predicted"/>
<comment type="caution">
    <text evidence="2">The sequence shown here is derived from an EMBL/GenBank/DDBJ whole genome shotgun (WGS) entry which is preliminary data.</text>
</comment>
<feature type="compositionally biased region" description="Polar residues" evidence="1">
    <location>
        <begin position="43"/>
        <end position="53"/>
    </location>
</feature>
<organism evidence="2 3">
    <name type="scientific">Eumeta variegata</name>
    <name type="common">Bagworm moth</name>
    <name type="synonym">Eumeta japonica</name>
    <dbReference type="NCBI Taxonomy" id="151549"/>
    <lineage>
        <taxon>Eukaryota</taxon>
        <taxon>Metazoa</taxon>
        <taxon>Ecdysozoa</taxon>
        <taxon>Arthropoda</taxon>
        <taxon>Hexapoda</taxon>
        <taxon>Insecta</taxon>
        <taxon>Pterygota</taxon>
        <taxon>Neoptera</taxon>
        <taxon>Endopterygota</taxon>
        <taxon>Lepidoptera</taxon>
        <taxon>Glossata</taxon>
        <taxon>Ditrysia</taxon>
        <taxon>Tineoidea</taxon>
        <taxon>Psychidae</taxon>
        <taxon>Oiketicinae</taxon>
        <taxon>Eumeta</taxon>
    </lineage>
</organism>
<name>A0A4C1TM07_EUMVA</name>
<dbReference type="OrthoDB" id="6344460at2759"/>
<accession>A0A4C1TM07</accession>
<sequence>MSSFHRCKEQNETSVSVVIESDRAKLRTNNNLTIKCNDNETSISESNVKSSDNNNEDWRNRDKNLLSPETSQGSRAPPVKVQRRATVAFREPCGRKKDRDNGTTFTRLRLEEAATTDCQDSSDTATTADERPKEILNGHGRRRCFTRLKSASTSRLNYSPKRGEGWCSPLESLRQQLRKLDDLEDQFPDLACQPAYSLRYPFAELGAVSAADTPELEFVRHRALVEREGMRRARAALRRRRAALRETREDISPHRAPSEEREATELEVALHRARALLGEKEIRLKHIERALRRLAAPALQPPIAQICNVCSIVLIPQKRPRAILKYAKDLEWSYLLAILMLGRNNERRVVTHSSGHAADPAASGAVLRSLRALHADVRDIWLALDARRPATVSPETSSCNAASTSQPRHTVSAEATRPNDATAASVAERARGLRAWLQTAP</sequence>
<keyword evidence="3" id="KW-1185">Reference proteome</keyword>
<protein>
    <submittedName>
        <fullName evidence="2">Uncharacterized protein</fullName>
    </submittedName>
</protein>
<dbReference type="STRING" id="151549.A0A4C1TM07"/>
<feature type="region of interest" description="Disordered" evidence="1">
    <location>
        <begin position="392"/>
        <end position="424"/>
    </location>
</feature>
<feature type="region of interest" description="Disordered" evidence="1">
    <location>
        <begin position="43"/>
        <end position="82"/>
    </location>
</feature>
<feature type="compositionally biased region" description="Polar residues" evidence="1">
    <location>
        <begin position="116"/>
        <end position="127"/>
    </location>
</feature>
<evidence type="ECO:0000256" key="1">
    <source>
        <dbReference type="SAM" id="MobiDB-lite"/>
    </source>
</evidence>
<feature type="compositionally biased region" description="Polar residues" evidence="1">
    <location>
        <begin position="393"/>
        <end position="409"/>
    </location>
</feature>
<evidence type="ECO:0000313" key="3">
    <source>
        <dbReference type="Proteomes" id="UP000299102"/>
    </source>
</evidence>
<reference evidence="2 3" key="1">
    <citation type="journal article" date="2019" name="Commun. Biol.">
        <title>The bagworm genome reveals a unique fibroin gene that provides high tensile strength.</title>
        <authorList>
            <person name="Kono N."/>
            <person name="Nakamura H."/>
            <person name="Ohtoshi R."/>
            <person name="Tomita M."/>
            <person name="Numata K."/>
            <person name="Arakawa K."/>
        </authorList>
    </citation>
    <scope>NUCLEOTIDE SEQUENCE [LARGE SCALE GENOMIC DNA]</scope>
</reference>